<reference evidence="2 3" key="1">
    <citation type="submission" date="2018-06" db="EMBL/GenBank/DDBJ databases">
        <title>Azoarcus communis strain SWub3 genome.</title>
        <authorList>
            <person name="Zorraquino Salvo V."/>
            <person name="Toubiana D."/>
            <person name="Blumwald E."/>
        </authorList>
    </citation>
    <scope>NUCLEOTIDE SEQUENCE [LARGE SCALE GENOMIC DNA]</scope>
    <source>
        <strain evidence="2 3">SWub3</strain>
    </source>
</reference>
<proteinExistence type="predicted"/>
<name>A0A323VB17_9RHOO</name>
<sequence>MKPITHATLLALVISCAGTQAFATERRLGTLFHTATEREALAHRALKVEAQSPAEPPVPHDLPPFRLDGVLWKDSRPVMLWVDRQPFSSAASLGATVKLPTDWQIHLAPGHIRLIDAAGQTSRLHAGEHWPLASPAFQLERSTAKAR</sequence>
<evidence type="ECO:0008006" key="4">
    <source>
        <dbReference type="Google" id="ProtNLM"/>
    </source>
</evidence>
<keyword evidence="1" id="KW-0732">Signal</keyword>
<dbReference type="RefSeq" id="WP_110523473.1">
    <property type="nucleotide sequence ID" value="NZ_QKOE01000003.1"/>
</dbReference>
<keyword evidence="3" id="KW-1185">Reference proteome</keyword>
<comment type="caution">
    <text evidence="2">The sequence shown here is derived from an EMBL/GenBank/DDBJ whole genome shotgun (WGS) entry which is preliminary data.</text>
</comment>
<evidence type="ECO:0000313" key="3">
    <source>
        <dbReference type="Proteomes" id="UP000248259"/>
    </source>
</evidence>
<dbReference type="EMBL" id="QKOE01000003">
    <property type="protein sequence ID" value="PZA17458.1"/>
    <property type="molecule type" value="Genomic_DNA"/>
</dbReference>
<feature type="chain" id="PRO_5016437129" description="Pilus assembly protein PilP" evidence="1">
    <location>
        <begin position="24"/>
        <end position="147"/>
    </location>
</feature>
<accession>A0A323VB17</accession>
<feature type="signal peptide" evidence="1">
    <location>
        <begin position="1"/>
        <end position="23"/>
    </location>
</feature>
<protein>
    <recommendedName>
        <fullName evidence="4">Pilus assembly protein PilP</fullName>
    </recommendedName>
</protein>
<dbReference type="Proteomes" id="UP000248259">
    <property type="component" value="Unassembled WGS sequence"/>
</dbReference>
<dbReference type="AlphaFoldDB" id="A0A323VB17"/>
<dbReference type="PROSITE" id="PS51257">
    <property type="entry name" value="PROKAR_LIPOPROTEIN"/>
    <property type="match status" value="1"/>
</dbReference>
<evidence type="ECO:0000313" key="2">
    <source>
        <dbReference type="EMBL" id="PZA17458.1"/>
    </source>
</evidence>
<evidence type="ECO:0000256" key="1">
    <source>
        <dbReference type="SAM" id="SignalP"/>
    </source>
</evidence>
<gene>
    <name evidence="2" type="ORF">DNK49_06245</name>
</gene>
<organism evidence="2 3">
    <name type="scientific">Parazoarcus communis SWub3 = DSM 12120</name>
    <dbReference type="NCBI Taxonomy" id="1121029"/>
    <lineage>
        <taxon>Bacteria</taxon>
        <taxon>Pseudomonadati</taxon>
        <taxon>Pseudomonadota</taxon>
        <taxon>Betaproteobacteria</taxon>
        <taxon>Rhodocyclales</taxon>
        <taxon>Zoogloeaceae</taxon>
        <taxon>Parazoarcus</taxon>
    </lineage>
</organism>